<keyword evidence="2" id="KW-0813">Transport</keyword>
<proteinExistence type="inferred from homology"/>
<comment type="similarity">
    <text evidence="1">Belongs to the ABC transporter superfamily.</text>
</comment>
<evidence type="ECO:0000256" key="4">
    <source>
        <dbReference type="ARBA" id="ARBA00022840"/>
    </source>
</evidence>
<evidence type="ECO:0000313" key="7">
    <source>
        <dbReference type="Proteomes" id="UP000215005"/>
    </source>
</evidence>
<dbReference type="OrthoDB" id="9804819at2"/>
<dbReference type="Gene3D" id="3.40.50.300">
    <property type="entry name" value="P-loop containing nucleotide triphosphate hydrolases"/>
    <property type="match status" value="1"/>
</dbReference>
<accession>A0A223S5C8</accession>
<evidence type="ECO:0000256" key="3">
    <source>
        <dbReference type="ARBA" id="ARBA00022741"/>
    </source>
</evidence>
<dbReference type="RefSeq" id="WP_017617068.1">
    <property type="nucleotide sequence ID" value="NZ_ANBG01000040.1"/>
</dbReference>
<evidence type="ECO:0000256" key="1">
    <source>
        <dbReference type="ARBA" id="ARBA00005417"/>
    </source>
</evidence>
<dbReference type="InterPro" id="IPR027417">
    <property type="entry name" value="P-loop_NTPase"/>
</dbReference>
<dbReference type="InterPro" id="IPR003439">
    <property type="entry name" value="ABC_transporter-like_ATP-bd"/>
</dbReference>
<dbReference type="InterPro" id="IPR017871">
    <property type="entry name" value="ABC_transporter-like_CS"/>
</dbReference>
<evidence type="ECO:0000313" key="6">
    <source>
        <dbReference type="EMBL" id="ASU83346.1"/>
    </source>
</evidence>
<keyword evidence="3" id="KW-0547">Nucleotide-binding</keyword>
<dbReference type="AlphaFoldDB" id="A0A223S5C8"/>
<dbReference type="KEGG" id="ngv:CDO52_11665"/>
<dbReference type="SUPFAM" id="SSF52540">
    <property type="entry name" value="P-loop containing nucleoside triphosphate hydrolases"/>
    <property type="match status" value="1"/>
</dbReference>
<dbReference type="PROSITE" id="PS00211">
    <property type="entry name" value="ABC_TRANSPORTER_1"/>
    <property type="match status" value="1"/>
</dbReference>
<dbReference type="Pfam" id="PF00005">
    <property type="entry name" value="ABC_tran"/>
    <property type="match status" value="1"/>
</dbReference>
<dbReference type="PANTHER" id="PTHR43335:SF2">
    <property type="entry name" value="ABC TRANSPORTER, ATP-BINDING PROTEIN"/>
    <property type="match status" value="1"/>
</dbReference>
<evidence type="ECO:0000259" key="5">
    <source>
        <dbReference type="PROSITE" id="PS50893"/>
    </source>
</evidence>
<feature type="domain" description="ABC transporter" evidence="5">
    <location>
        <begin position="3"/>
        <end position="234"/>
    </location>
</feature>
<dbReference type="Proteomes" id="UP000215005">
    <property type="component" value="Chromosome"/>
</dbReference>
<name>A0A223S5C8_9ACTN</name>
<protein>
    <submittedName>
        <fullName evidence="6">ABC transporter ATP-binding protein</fullName>
    </submittedName>
</protein>
<sequence>MDVTVTDLTKSFRRQRVLDGVNLDFGGGMLGLLGPNGAGKTTLMRLLTSVLRADSGTISIGRHDLGTRAGRAAVKRMLGYLPQHLELYPDLTAREFLDYMGLLKGVDSRRERRRQADELLERMELTLVARRRLGALSGGMRRRVGIAQALMGDPRLIVVDEPTAGLDPEERMRFRVLLAGLGEQRTVVLSTHILDDVAQTCPEVAVLAAGQVVYRGTTSGLTRAGEGRTFRLRTAGPQPVDTGLSVVSAVATGDGVDYRIVAEEPPAGAEKVAPTLEDGYTALMRDARAGFAGSAADLDAQV</sequence>
<dbReference type="SMART" id="SM00382">
    <property type="entry name" value="AAA"/>
    <property type="match status" value="1"/>
</dbReference>
<dbReference type="GO" id="GO:0005524">
    <property type="term" value="F:ATP binding"/>
    <property type="evidence" value="ECO:0007669"/>
    <property type="project" value="UniProtKB-KW"/>
</dbReference>
<keyword evidence="7" id="KW-1185">Reference proteome</keyword>
<reference evidence="6 7" key="1">
    <citation type="submission" date="2017-08" db="EMBL/GenBank/DDBJ databases">
        <title>The complete genome sequence of Nocardiopsis gilva YIM 90087.</title>
        <authorList>
            <person name="Yin M."/>
            <person name="Tang S."/>
        </authorList>
    </citation>
    <scope>NUCLEOTIDE SEQUENCE [LARGE SCALE GENOMIC DNA]</scope>
    <source>
        <strain evidence="6 7">YIM 90087</strain>
    </source>
</reference>
<dbReference type="PROSITE" id="PS50893">
    <property type="entry name" value="ABC_TRANSPORTER_2"/>
    <property type="match status" value="1"/>
</dbReference>
<evidence type="ECO:0000256" key="2">
    <source>
        <dbReference type="ARBA" id="ARBA00022448"/>
    </source>
</evidence>
<dbReference type="PANTHER" id="PTHR43335">
    <property type="entry name" value="ABC TRANSPORTER, ATP-BINDING PROTEIN"/>
    <property type="match status" value="1"/>
</dbReference>
<keyword evidence="4 6" id="KW-0067">ATP-binding</keyword>
<organism evidence="6 7">
    <name type="scientific">Nocardiopsis gilva YIM 90087</name>
    <dbReference type="NCBI Taxonomy" id="1235441"/>
    <lineage>
        <taxon>Bacteria</taxon>
        <taxon>Bacillati</taxon>
        <taxon>Actinomycetota</taxon>
        <taxon>Actinomycetes</taxon>
        <taxon>Streptosporangiales</taxon>
        <taxon>Nocardiopsidaceae</taxon>
        <taxon>Nocardiopsis</taxon>
    </lineage>
</organism>
<dbReference type="EMBL" id="CP022753">
    <property type="protein sequence ID" value="ASU83346.1"/>
    <property type="molecule type" value="Genomic_DNA"/>
</dbReference>
<dbReference type="GO" id="GO:0016887">
    <property type="term" value="F:ATP hydrolysis activity"/>
    <property type="evidence" value="ECO:0007669"/>
    <property type="project" value="InterPro"/>
</dbReference>
<dbReference type="InterPro" id="IPR003593">
    <property type="entry name" value="AAA+_ATPase"/>
</dbReference>
<gene>
    <name evidence="6" type="ORF">CDO52_11665</name>
</gene>